<keyword evidence="6 7" id="KW-0472">Membrane</keyword>
<dbReference type="PRINTS" id="PR00173">
    <property type="entry name" value="EDTRNSPORT"/>
</dbReference>
<evidence type="ECO:0000256" key="1">
    <source>
        <dbReference type="ARBA" id="ARBA00004651"/>
    </source>
</evidence>
<feature type="transmembrane region" description="Helical" evidence="7">
    <location>
        <begin position="123"/>
        <end position="147"/>
    </location>
</feature>
<feature type="transmembrane region" description="Helical" evidence="7">
    <location>
        <begin position="168"/>
        <end position="192"/>
    </location>
</feature>
<gene>
    <name evidence="9" type="ORF">BGW38_007201</name>
</gene>
<evidence type="ECO:0000256" key="6">
    <source>
        <dbReference type="ARBA" id="ARBA00023136"/>
    </source>
</evidence>
<comment type="subcellular location">
    <subcellularLocation>
        <location evidence="1">Cell membrane</location>
        <topology evidence="1">Multi-pass membrane protein</topology>
    </subcellularLocation>
    <subcellularLocation>
        <location evidence="7">Membrane</location>
        <topology evidence="7">Multi-pass membrane protein</topology>
    </subcellularLocation>
</comment>
<sequence>MLIGIVVGCTQPEFAKDVEFLGEALIRMIQCITGPLIFVSLVTAIANNQDRLSRLQKFFVLTVLSYMVLTVLALFIGLLFVNVIKPGKGNFDPKIISPVPPSDIPAPEITLATFMRSIIPTSFFLALTDHSAILAIVFCALMFGFGLTKASQGTQDVLMDLISACADALDCVLTLIINYAPIGIAFSVAGGVARFQGDLARTGALLGGTLLAGLCLFVFVILVPLLLVSRIPLWAFVKSIKFPIAIAFSTASSETALVPAIKKTVEFGVPRDTAAFILTTGYSFNLQGSAIHLMIASVFCAQVSGMELTISKQLQMLGSLILMSKAVAAVPRASFIVLTAVLSAYSIPASGLALIMAIDVFMDMFRSAVNLFTNMTCAVLAAKWGGKFRSAEWRKEVTFEGEDTAPQDSQPSLPVHDIVVNRVGIEANNVYPNTTHTNIHNGISSSGLGYNIQPAYSSATPYPAASSHLGPMTPRATSRNSARPGSVHSNLSDRSHDFQVYPDSTELSTMSHTAGRSDIHSYGQYNTRGF</sequence>
<accession>A0A9P6FM09</accession>
<feature type="transmembrane region" description="Helical" evidence="7">
    <location>
        <begin position="25"/>
        <end position="46"/>
    </location>
</feature>
<keyword evidence="2 7" id="KW-0813">Transport</keyword>
<evidence type="ECO:0000313" key="10">
    <source>
        <dbReference type="Proteomes" id="UP000780801"/>
    </source>
</evidence>
<dbReference type="GO" id="GO:0015293">
    <property type="term" value="F:symporter activity"/>
    <property type="evidence" value="ECO:0007669"/>
    <property type="project" value="UniProtKB-UniRule"/>
</dbReference>
<dbReference type="InterPro" id="IPR001991">
    <property type="entry name" value="Na-dicarboxylate_symporter"/>
</dbReference>
<evidence type="ECO:0000256" key="4">
    <source>
        <dbReference type="ARBA" id="ARBA00022692"/>
    </source>
</evidence>
<dbReference type="GO" id="GO:0005886">
    <property type="term" value="C:plasma membrane"/>
    <property type="evidence" value="ECO:0007669"/>
    <property type="project" value="UniProtKB-SubCell"/>
</dbReference>
<proteinExistence type="inferred from homology"/>
<evidence type="ECO:0000256" key="5">
    <source>
        <dbReference type="ARBA" id="ARBA00022989"/>
    </source>
</evidence>
<keyword evidence="4 7" id="KW-0812">Transmembrane</keyword>
<reference evidence="9" key="1">
    <citation type="journal article" date="2020" name="Fungal Divers.">
        <title>Resolving the Mortierellaceae phylogeny through synthesis of multi-gene phylogenetics and phylogenomics.</title>
        <authorList>
            <person name="Vandepol N."/>
            <person name="Liber J."/>
            <person name="Desiro A."/>
            <person name="Na H."/>
            <person name="Kennedy M."/>
            <person name="Barry K."/>
            <person name="Grigoriev I.V."/>
            <person name="Miller A.N."/>
            <person name="O'Donnell K."/>
            <person name="Stajich J.E."/>
            <person name="Bonito G."/>
        </authorList>
    </citation>
    <scope>NUCLEOTIDE SEQUENCE</scope>
    <source>
        <strain evidence="9">KOD1015</strain>
    </source>
</reference>
<dbReference type="Pfam" id="PF00375">
    <property type="entry name" value="SDF"/>
    <property type="match status" value="1"/>
</dbReference>
<name>A0A9P6FM09_9FUNG</name>
<feature type="region of interest" description="Disordered" evidence="8">
    <location>
        <begin position="461"/>
        <end position="530"/>
    </location>
</feature>
<comment type="similarity">
    <text evidence="7">Belongs to the dicarboxylate/amino acid:cation symporter (DAACS) (TC 2.A.23) family.</text>
</comment>
<feature type="compositionally biased region" description="Polar residues" evidence="8">
    <location>
        <begin position="505"/>
        <end position="514"/>
    </location>
</feature>
<evidence type="ECO:0000256" key="8">
    <source>
        <dbReference type="SAM" id="MobiDB-lite"/>
    </source>
</evidence>
<feature type="transmembrane region" description="Helical" evidence="7">
    <location>
        <begin position="58"/>
        <end position="84"/>
    </location>
</feature>
<evidence type="ECO:0000313" key="9">
    <source>
        <dbReference type="EMBL" id="KAF9577531.1"/>
    </source>
</evidence>
<evidence type="ECO:0000256" key="3">
    <source>
        <dbReference type="ARBA" id="ARBA00022475"/>
    </source>
</evidence>
<dbReference type="SUPFAM" id="SSF118215">
    <property type="entry name" value="Proton glutamate symport protein"/>
    <property type="match status" value="1"/>
</dbReference>
<feature type="transmembrane region" description="Helical" evidence="7">
    <location>
        <begin position="333"/>
        <end position="358"/>
    </location>
</feature>
<keyword evidence="7" id="KW-0769">Symport</keyword>
<dbReference type="OrthoDB" id="5877963at2759"/>
<keyword evidence="3" id="KW-1003">Cell membrane</keyword>
<keyword evidence="5 7" id="KW-1133">Transmembrane helix</keyword>
<dbReference type="Proteomes" id="UP000780801">
    <property type="component" value="Unassembled WGS sequence"/>
</dbReference>
<dbReference type="PANTHER" id="PTHR42865:SF7">
    <property type="entry name" value="PROTON_GLUTAMATE-ASPARTATE SYMPORTER"/>
    <property type="match status" value="1"/>
</dbReference>
<keyword evidence="10" id="KW-1185">Reference proteome</keyword>
<evidence type="ECO:0000256" key="2">
    <source>
        <dbReference type="ARBA" id="ARBA00022448"/>
    </source>
</evidence>
<feature type="transmembrane region" description="Helical" evidence="7">
    <location>
        <begin position="204"/>
        <end position="228"/>
    </location>
</feature>
<feature type="compositionally biased region" description="Polar residues" evidence="8">
    <location>
        <begin position="475"/>
        <end position="490"/>
    </location>
</feature>
<dbReference type="PANTHER" id="PTHR42865">
    <property type="entry name" value="PROTON/GLUTAMATE-ASPARTATE SYMPORTER"/>
    <property type="match status" value="1"/>
</dbReference>
<dbReference type="InterPro" id="IPR036458">
    <property type="entry name" value="Na:dicarbo_symporter_sf"/>
</dbReference>
<dbReference type="EMBL" id="JAABOA010004702">
    <property type="protein sequence ID" value="KAF9577531.1"/>
    <property type="molecule type" value="Genomic_DNA"/>
</dbReference>
<organism evidence="9 10">
    <name type="scientific">Lunasporangiospora selenospora</name>
    <dbReference type="NCBI Taxonomy" id="979761"/>
    <lineage>
        <taxon>Eukaryota</taxon>
        <taxon>Fungi</taxon>
        <taxon>Fungi incertae sedis</taxon>
        <taxon>Mucoromycota</taxon>
        <taxon>Mortierellomycotina</taxon>
        <taxon>Mortierellomycetes</taxon>
        <taxon>Mortierellales</taxon>
        <taxon>Mortierellaceae</taxon>
        <taxon>Lunasporangiospora</taxon>
    </lineage>
</organism>
<dbReference type="AlphaFoldDB" id="A0A9P6FM09"/>
<comment type="caution">
    <text evidence="9">The sequence shown here is derived from an EMBL/GenBank/DDBJ whole genome shotgun (WGS) entry which is preliminary data.</text>
</comment>
<protein>
    <recommendedName>
        <fullName evidence="7">Amino acid transporter</fullName>
    </recommendedName>
</protein>
<evidence type="ECO:0000256" key="7">
    <source>
        <dbReference type="RuleBase" id="RU361216"/>
    </source>
</evidence>
<dbReference type="Gene3D" id="1.10.3860.10">
    <property type="entry name" value="Sodium:dicarboxylate symporter"/>
    <property type="match status" value="1"/>
</dbReference>